<dbReference type="InterPro" id="IPR019591">
    <property type="entry name" value="Mrp/NBP35_ATP-bd"/>
</dbReference>
<evidence type="ECO:0000313" key="14">
    <source>
        <dbReference type="RefSeq" id="XP_030377572.1"/>
    </source>
</evidence>
<dbReference type="Gene3D" id="3.40.50.300">
    <property type="entry name" value="P-loop containing nucleotide triphosphate hydrolases"/>
    <property type="match status" value="1"/>
</dbReference>
<organism evidence="13 14">
    <name type="scientific">Drosophila lebanonensis</name>
    <name type="common">Fruit fly</name>
    <name type="synonym">Scaptodrosophila lebanonensis</name>
    <dbReference type="NCBI Taxonomy" id="7225"/>
    <lineage>
        <taxon>Eukaryota</taxon>
        <taxon>Metazoa</taxon>
        <taxon>Ecdysozoa</taxon>
        <taxon>Arthropoda</taxon>
        <taxon>Hexapoda</taxon>
        <taxon>Insecta</taxon>
        <taxon>Pterygota</taxon>
        <taxon>Neoptera</taxon>
        <taxon>Endopterygota</taxon>
        <taxon>Diptera</taxon>
        <taxon>Brachycera</taxon>
        <taxon>Muscomorpha</taxon>
        <taxon>Ephydroidea</taxon>
        <taxon>Drosophilidae</taxon>
        <taxon>Scaptodrosophila</taxon>
    </lineage>
</organism>
<evidence type="ECO:0000256" key="4">
    <source>
        <dbReference type="ARBA" id="ARBA00022490"/>
    </source>
</evidence>
<evidence type="ECO:0000256" key="3">
    <source>
        <dbReference type="ARBA" id="ARBA00022485"/>
    </source>
</evidence>
<keyword evidence="6 12" id="KW-0547">Nucleotide-binding</keyword>
<comment type="cofactor">
    <cofactor evidence="12">
        <name>[4Fe-4S] cluster</name>
        <dbReference type="ChEBI" id="CHEBI:49883"/>
    </cofactor>
    <text evidence="12">Binds 4 [4Fe-4S] clusters per heterotetramer. Contains two stable clusters in the N-termini of NUBP1 and two labile, bridging clusters between subunits of the NUBP1-NUBP2 heterotetramer.</text>
</comment>
<keyword evidence="8 12" id="KW-0408">Iron</keyword>
<keyword evidence="7 12" id="KW-0067">ATP-binding</keyword>
<dbReference type="AlphaFoldDB" id="A0A6J2TRI7"/>
<dbReference type="PANTHER" id="PTHR23264">
    <property type="entry name" value="NUCLEOTIDE-BINDING PROTEIN NBP35 YEAST -RELATED"/>
    <property type="match status" value="1"/>
</dbReference>
<comment type="subcellular location">
    <subcellularLocation>
        <location evidence="2">Cytoplasm</location>
        <location evidence="2">Cytoskeleton</location>
        <location evidence="2">Cilium axoneme</location>
    </subcellularLocation>
    <subcellularLocation>
        <location evidence="1">Cytoplasm</location>
        <location evidence="1">Cytoskeleton</location>
        <location evidence="1">Microtubule organizing center</location>
        <location evidence="1">Centrosome</location>
        <location evidence="1">Centriole</location>
    </subcellularLocation>
</comment>
<dbReference type="GO" id="GO:0005524">
    <property type="term" value="F:ATP binding"/>
    <property type="evidence" value="ECO:0007669"/>
    <property type="project" value="UniProtKB-KW"/>
</dbReference>
<protein>
    <recommendedName>
        <fullName evidence="12">Cytosolic Fe-S cluster assembly factor NUBP2 homolog</fullName>
    </recommendedName>
</protein>
<keyword evidence="4 12" id="KW-0963">Cytoplasm</keyword>
<keyword evidence="9 12" id="KW-0411">Iron-sulfur</keyword>
<dbReference type="CTD" id="10101"/>
<dbReference type="OrthoDB" id="1741334at2759"/>
<dbReference type="SUPFAM" id="SSF52540">
    <property type="entry name" value="P-loop containing nucleoside triphosphate hydrolases"/>
    <property type="match status" value="1"/>
</dbReference>
<dbReference type="InterPro" id="IPR027417">
    <property type="entry name" value="P-loop_NTPase"/>
</dbReference>
<accession>A0A6J2TRI7</accession>
<dbReference type="HAMAP" id="MF_03039">
    <property type="entry name" value="NUBP2"/>
    <property type="match status" value="1"/>
</dbReference>
<evidence type="ECO:0000256" key="7">
    <source>
        <dbReference type="ARBA" id="ARBA00022840"/>
    </source>
</evidence>
<dbReference type="GO" id="GO:0046872">
    <property type="term" value="F:metal ion binding"/>
    <property type="evidence" value="ECO:0007669"/>
    <property type="project" value="UniProtKB-KW"/>
</dbReference>
<dbReference type="HAMAP" id="MF_02040">
    <property type="entry name" value="Mrp_NBP35"/>
    <property type="match status" value="1"/>
</dbReference>
<dbReference type="GO" id="GO:0005634">
    <property type="term" value="C:nucleus"/>
    <property type="evidence" value="ECO:0007669"/>
    <property type="project" value="UniProtKB-ARBA"/>
</dbReference>
<dbReference type="InterPro" id="IPR033756">
    <property type="entry name" value="YlxH/NBP35"/>
</dbReference>
<feature type="binding site" evidence="12">
    <location>
        <position position="188"/>
    </location>
    <ligand>
        <name>[4Fe-4S] cluster</name>
        <dbReference type="ChEBI" id="CHEBI:49883"/>
        <note>ligand shared between dimeric partners</note>
    </ligand>
</feature>
<dbReference type="PANTHER" id="PTHR23264:SF19">
    <property type="entry name" value="CYTOSOLIC FE-S CLUSTER ASSEMBLY FACTOR NUBP2"/>
    <property type="match status" value="1"/>
</dbReference>
<dbReference type="GeneID" id="115626359"/>
<evidence type="ECO:0000256" key="10">
    <source>
        <dbReference type="ARBA" id="ARBA00053368"/>
    </source>
</evidence>
<evidence type="ECO:0000256" key="11">
    <source>
        <dbReference type="ARBA" id="ARBA00065349"/>
    </source>
</evidence>
<sequence>MLDKVKNVIVVLSGKGGVGKSTVSTQLALALRETGYKVGLLDIDLCGPSVPYLLGLEGSDIYQCDEGWVPIYTDETKTLAVMSIGFLLKSRDDPVIWRGPKKTVMIKQFLTDVKWEELDYLIIDTPPGTSDEHITVMECMREVPCTGAVLVTTPQGVALDDVRKEITFCKKTGIKLLGIVENMSGFVCPHCTTCTNIFSSNGGVELANFAQVPHLGTLPIDPRMGVLVGSTSSVLSHLPDSSTAQVMRHIVQQLAAATAQPQEITA</sequence>
<dbReference type="Proteomes" id="UP000504634">
    <property type="component" value="Unplaced"/>
</dbReference>
<name>A0A6J2TRI7_DROLE</name>
<gene>
    <name evidence="14" type="primary">LOC115626359</name>
</gene>
<comment type="function">
    <text evidence="10">Component of the cytosolic iron-sulfur (Fe/S) protein assembly (CIA) machinery. Required for maturation of extramitochondrial Fe-S proteins. The NUBP1-NUBP2 heterotetramer forms a Fe-S scaffold complex, mediating the de novo assembly of an Fe-S cluster and its transfer to target apoproteins. Negatively regulates cilium formation and structure.</text>
</comment>
<evidence type="ECO:0000256" key="1">
    <source>
        <dbReference type="ARBA" id="ARBA00004114"/>
    </source>
</evidence>
<dbReference type="GO" id="GO:0005930">
    <property type="term" value="C:axoneme"/>
    <property type="evidence" value="ECO:0007669"/>
    <property type="project" value="UniProtKB-SubCell"/>
</dbReference>
<dbReference type="GO" id="GO:0051539">
    <property type="term" value="F:4 iron, 4 sulfur cluster binding"/>
    <property type="evidence" value="ECO:0007669"/>
    <property type="project" value="UniProtKB-UniRule"/>
</dbReference>
<evidence type="ECO:0000256" key="12">
    <source>
        <dbReference type="HAMAP-Rule" id="MF_03039"/>
    </source>
</evidence>
<evidence type="ECO:0000256" key="5">
    <source>
        <dbReference type="ARBA" id="ARBA00022723"/>
    </source>
</evidence>
<evidence type="ECO:0000313" key="13">
    <source>
        <dbReference type="Proteomes" id="UP000504634"/>
    </source>
</evidence>
<dbReference type="GO" id="GO:0016226">
    <property type="term" value="P:iron-sulfur cluster assembly"/>
    <property type="evidence" value="ECO:0007669"/>
    <property type="project" value="UniProtKB-UniRule"/>
</dbReference>
<keyword evidence="5 12" id="KW-0479">Metal-binding</keyword>
<dbReference type="GO" id="GO:0140663">
    <property type="term" value="F:ATP-dependent FeS chaperone activity"/>
    <property type="evidence" value="ECO:0007669"/>
    <property type="project" value="InterPro"/>
</dbReference>
<reference evidence="14" key="1">
    <citation type="submission" date="2025-08" db="UniProtKB">
        <authorList>
            <consortium name="RefSeq"/>
        </authorList>
    </citation>
    <scope>IDENTIFICATION</scope>
    <source>
        <strain evidence="14">11010-0011.00</strain>
        <tissue evidence="14">Whole body</tissue>
    </source>
</reference>
<evidence type="ECO:0000256" key="9">
    <source>
        <dbReference type="ARBA" id="ARBA00023014"/>
    </source>
</evidence>
<dbReference type="PROSITE" id="PS01215">
    <property type="entry name" value="MRP"/>
    <property type="match status" value="1"/>
</dbReference>
<feature type="binding site" evidence="12">
    <location>
        <position position="191"/>
    </location>
    <ligand>
        <name>[4Fe-4S] cluster</name>
        <dbReference type="ChEBI" id="CHEBI:49883"/>
        <note>ligand shared between dimeric partners</note>
    </ligand>
</feature>
<keyword evidence="13" id="KW-1185">Reference proteome</keyword>
<dbReference type="Pfam" id="PF10609">
    <property type="entry name" value="ParA"/>
    <property type="match status" value="1"/>
</dbReference>
<dbReference type="CDD" id="cd02037">
    <property type="entry name" value="Mrp_NBP35"/>
    <property type="match status" value="1"/>
</dbReference>
<proteinExistence type="inferred from homology"/>
<feature type="binding site" evidence="12">
    <location>
        <begin position="14"/>
        <end position="21"/>
    </location>
    <ligand>
        <name>ATP</name>
        <dbReference type="ChEBI" id="CHEBI:30616"/>
    </ligand>
</feature>
<evidence type="ECO:0000256" key="2">
    <source>
        <dbReference type="ARBA" id="ARBA00004430"/>
    </source>
</evidence>
<comment type="similarity">
    <text evidence="12">Belongs to the Mrp/NBP35 ATP-binding proteins family. NUBP2/CFD1 subfamily.</text>
</comment>
<dbReference type="RefSeq" id="XP_030377572.1">
    <property type="nucleotide sequence ID" value="XM_030521712.1"/>
</dbReference>
<evidence type="ECO:0000256" key="6">
    <source>
        <dbReference type="ARBA" id="ARBA00022741"/>
    </source>
</evidence>
<keyword evidence="3 12" id="KW-0004">4Fe-4S</keyword>
<dbReference type="GO" id="GO:0005814">
    <property type="term" value="C:centriole"/>
    <property type="evidence" value="ECO:0007669"/>
    <property type="project" value="UniProtKB-SubCell"/>
</dbReference>
<dbReference type="InterPro" id="IPR028600">
    <property type="entry name" value="NUBP2/Cfd1_eukaryotes"/>
</dbReference>
<dbReference type="GO" id="GO:0005829">
    <property type="term" value="C:cytosol"/>
    <property type="evidence" value="ECO:0007669"/>
    <property type="project" value="TreeGrafter"/>
</dbReference>
<comment type="subunit">
    <text evidence="11">Heterotetramer of 2 NUBP1 and 2 NUBP2 chains. Interacts with KIFC1. Interacts with NUBP1.</text>
</comment>
<dbReference type="InterPro" id="IPR000808">
    <property type="entry name" value="Mrp-like_CS"/>
</dbReference>
<dbReference type="FunFam" id="3.40.50.300:FF:000796">
    <property type="entry name" value="Cytosolic Fe-S cluster assembly factor NUBP2"/>
    <property type="match status" value="1"/>
</dbReference>
<evidence type="ECO:0000256" key="8">
    <source>
        <dbReference type="ARBA" id="ARBA00023004"/>
    </source>
</evidence>